<dbReference type="EMBL" id="CP019607">
    <property type="protein sequence ID" value="AQP52657.1"/>
    <property type="molecule type" value="Genomic_DNA"/>
</dbReference>
<comment type="similarity">
    <text evidence="1">Belongs to the ParA family.</text>
</comment>
<name>A0A1Q2D2P0_9ACTN</name>
<evidence type="ECO:0000256" key="1">
    <source>
        <dbReference type="ARBA" id="ARBA00006976"/>
    </source>
</evidence>
<evidence type="ECO:0000256" key="2">
    <source>
        <dbReference type="ARBA" id="ARBA00059092"/>
    </source>
</evidence>
<keyword evidence="6" id="KW-1185">Reference proteome</keyword>
<feature type="region of interest" description="Disordered" evidence="3">
    <location>
        <begin position="1"/>
        <end position="43"/>
    </location>
</feature>
<dbReference type="SUPFAM" id="SSF52540">
    <property type="entry name" value="P-loop containing nucleoside triphosphate hydrolases"/>
    <property type="match status" value="1"/>
</dbReference>
<feature type="domain" description="AAA" evidence="4">
    <location>
        <begin position="48"/>
        <end position="222"/>
    </location>
</feature>
<dbReference type="Pfam" id="PF13614">
    <property type="entry name" value="AAA_31"/>
    <property type="match status" value="1"/>
</dbReference>
<dbReference type="Proteomes" id="UP000188235">
    <property type="component" value="Chromosome"/>
</dbReference>
<dbReference type="AlphaFoldDB" id="A0A1Q2D2P0"/>
<dbReference type="PANTHER" id="PTHR13696:SF99">
    <property type="entry name" value="COBYRINIC ACID AC-DIAMIDE SYNTHASE"/>
    <property type="match status" value="1"/>
</dbReference>
<dbReference type="PANTHER" id="PTHR13696">
    <property type="entry name" value="P-LOOP CONTAINING NUCLEOSIDE TRIPHOSPHATE HYDROLASE"/>
    <property type="match status" value="1"/>
</dbReference>
<comment type="function">
    <text evidence="2">May play a role in septum formation.</text>
</comment>
<dbReference type="OrthoDB" id="9815116at2"/>
<dbReference type="FunFam" id="3.40.50.300:FF:000285">
    <property type="entry name" value="Sporulation initiation inhibitor Soj"/>
    <property type="match status" value="1"/>
</dbReference>
<sequence>MFEGPQFAVPDAPGSSTLVDTGAVGPTGRPLPDFPEPRKPADGPKHATIISMCNQKGGVGKTTTTINLGAALAEIGFKVLLVDFDPQGSLSVGLGVNPHTLDTSIYNLLLSRDHTADEVIRESSVDGLDILPSNIDLSAAEVQLVSEVAREQTLTRVLRPLRKDYDFILIDCAPSLGLLTINALTASDYVIMPLECEFFALRGIALLTDTISKVQDRLNPDLGVLGILGTMYDARTLHSREVLERVVQAFGDDVFHTVIRRTIKFPETTVAGEPITTYASASPGADAYRQLAREVLQRCEEE</sequence>
<gene>
    <name evidence="5" type="ORF">BW733_14985</name>
</gene>
<protein>
    <submittedName>
        <fullName evidence="5">Chromosome partitioning ATPase</fullName>
    </submittedName>
</protein>
<dbReference type="RefSeq" id="WP_077353046.1">
    <property type="nucleotide sequence ID" value="NZ_CP019607.1"/>
</dbReference>
<organism evidence="5 6">
    <name type="scientific">Tessaracoccus flavescens</name>
    <dbReference type="NCBI Taxonomy" id="399497"/>
    <lineage>
        <taxon>Bacteria</taxon>
        <taxon>Bacillati</taxon>
        <taxon>Actinomycetota</taxon>
        <taxon>Actinomycetes</taxon>
        <taxon>Propionibacteriales</taxon>
        <taxon>Propionibacteriaceae</taxon>
        <taxon>Tessaracoccus</taxon>
    </lineage>
</organism>
<proteinExistence type="inferred from homology"/>
<evidence type="ECO:0000313" key="5">
    <source>
        <dbReference type="EMBL" id="AQP52657.1"/>
    </source>
</evidence>
<evidence type="ECO:0000259" key="4">
    <source>
        <dbReference type="Pfam" id="PF13614"/>
    </source>
</evidence>
<dbReference type="InterPro" id="IPR025669">
    <property type="entry name" value="AAA_dom"/>
</dbReference>
<dbReference type="CDD" id="cd02042">
    <property type="entry name" value="ParAB_family"/>
    <property type="match status" value="1"/>
</dbReference>
<dbReference type="Gene3D" id="3.40.50.300">
    <property type="entry name" value="P-loop containing nucleotide triphosphate hydrolases"/>
    <property type="match status" value="1"/>
</dbReference>
<accession>A0A1Q2D2P0</accession>
<reference evidence="5 6" key="1">
    <citation type="journal article" date="2008" name="Int. J. Syst. Evol. Microbiol.">
        <title>Tessaracoccus flavescens sp. nov., isolated from marine sediment.</title>
        <authorList>
            <person name="Lee D.W."/>
            <person name="Lee S.D."/>
        </authorList>
    </citation>
    <scope>NUCLEOTIDE SEQUENCE [LARGE SCALE GENOMIC DNA]</scope>
    <source>
        <strain evidence="5 6">SST-39T</strain>
    </source>
</reference>
<dbReference type="STRING" id="399497.BW733_14985"/>
<dbReference type="InterPro" id="IPR027417">
    <property type="entry name" value="P-loop_NTPase"/>
</dbReference>
<evidence type="ECO:0000313" key="6">
    <source>
        <dbReference type="Proteomes" id="UP000188235"/>
    </source>
</evidence>
<evidence type="ECO:0000256" key="3">
    <source>
        <dbReference type="SAM" id="MobiDB-lite"/>
    </source>
</evidence>
<dbReference type="KEGG" id="tfa:BW733_14985"/>
<dbReference type="InterPro" id="IPR050678">
    <property type="entry name" value="DNA_Partitioning_ATPase"/>
</dbReference>